<protein>
    <submittedName>
        <fullName evidence="3">Uncharacterized protein</fullName>
    </submittedName>
</protein>
<feature type="transmembrane region" description="Helical" evidence="2">
    <location>
        <begin position="44"/>
        <end position="70"/>
    </location>
</feature>
<keyword evidence="2" id="KW-1133">Transmembrane helix</keyword>
<dbReference type="EnsemblMetazoa" id="CJA32061.1">
    <property type="protein sequence ID" value="CJA32061.1"/>
    <property type="gene ID" value="WBGene00207908"/>
</dbReference>
<dbReference type="AlphaFoldDB" id="A0A8R1IH35"/>
<feature type="region of interest" description="Disordered" evidence="1">
    <location>
        <begin position="132"/>
        <end position="181"/>
    </location>
</feature>
<keyword evidence="2" id="KW-0812">Transmembrane</keyword>
<evidence type="ECO:0000256" key="2">
    <source>
        <dbReference type="SAM" id="Phobius"/>
    </source>
</evidence>
<accession>A0A8R1IH35</accession>
<keyword evidence="4" id="KW-1185">Reference proteome</keyword>
<evidence type="ECO:0000313" key="4">
    <source>
        <dbReference type="Proteomes" id="UP000005237"/>
    </source>
</evidence>
<evidence type="ECO:0000256" key="1">
    <source>
        <dbReference type="SAM" id="MobiDB-lite"/>
    </source>
</evidence>
<sequence>MVNFSTVAPIVVSSLTPVMRFAKKLIILDEDSQLTVTTYRYYPLWFFIVMTIGITFCTVSCGIWFICAIFRLKQDKPCNHAAYSTHIVMDANGEHGLQSEAAKHSKKLEALSEAESMAKSFKSIRSKLTSKSKSSAQDTSKKAVNSSKSKKESSKKVSMSQKSKKGSKEEKMSAESATRNEGGKNTLCVIQMTPPENVNAAKMNRYFTPNYFLLILGAILRSSNL</sequence>
<reference evidence="3" key="2">
    <citation type="submission" date="2022-06" db="UniProtKB">
        <authorList>
            <consortium name="EnsemblMetazoa"/>
        </authorList>
    </citation>
    <scope>IDENTIFICATION</scope>
    <source>
        <strain evidence="3">DF5081</strain>
    </source>
</reference>
<evidence type="ECO:0000313" key="3">
    <source>
        <dbReference type="EnsemblMetazoa" id="CJA32061.1"/>
    </source>
</evidence>
<name>A0A8R1IH35_CAEJA</name>
<dbReference type="Proteomes" id="UP000005237">
    <property type="component" value="Unassembled WGS sequence"/>
</dbReference>
<proteinExistence type="predicted"/>
<keyword evidence="2" id="KW-0472">Membrane</keyword>
<organism evidence="3 4">
    <name type="scientific">Caenorhabditis japonica</name>
    <dbReference type="NCBI Taxonomy" id="281687"/>
    <lineage>
        <taxon>Eukaryota</taxon>
        <taxon>Metazoa</taxon>
        <taxon>Ecdysozoa</taxon>
        <taxon>Nematoda</taxon>
        <taxon>Chromadorea</taxon>
        <taxon>Rhabditida</taxon>
        <taxon>Rhabditina</taxon>
        <taxon>Rhabditomorpha</taxon>
        <taxon>Rhabditoidea</taxon>
        <taxon>Rhabditidae</taxon>
        <taxon>Peloderinae</taxon>
        <taxon>Caenorhabditis</taxon>
    </lineage>
</organism>
<reference evidence="4" key="1">
    <citation type="submission" date="2010-08" db="EMBL/GenBank/DDBJ databases">
        <authorList>
            <consortium name="Caenorhabditis japonica Sequencing Consortium"/>
            <person name="Wilson R.K."/>
        </authorList>
    </citation>
    <scope>NUCLEOTIDE SEQUENCE [LARGE SCALE GENOMIC DNA]</scope>
    <source>
        <strain evidence="4">DF5081</strain>
    </source>
</reference>